<dbReference type="RefSeq" id="WP_215236131.1">
    <property type="nucleotide sequence ID" value="NZ_CAJRAU010000009.1"/>
</dbReference>
<dbReference type="EMBL" id="CAJRAU010000009">
    <property type="protein sequence ID" value="CAG5073700.1"/>
    <property type="molecule type" value="Genomic_DNA"/>
</dbReference>
<dbReference type="Proteomes" id="UP000679725">
    <property type="component" value="Unassembled WGS sequence"/>
</dbReference>
<dbReference type="PROSITE" id="PS51257">
    <property type="entry name" value="PROKAR_LIPOPROTEIN"/>
    <property type="match status" value="1"/>
</dbReference>
<evidence type="ECO:0000313" key="2">
    <source>
        <dbReference type="Proteomes" id="UP000679725"/>
    </source>
</evidence>
<comment type="caution">
    <text evidence="1">The sequence shown here is derived from an EMBL/GenBank/DDBJ whole genome shotgun (WGS) entry which is preliminary data.</text>
</comment>
<keyword evidence="2" id="KW-1185">Reference proteome</keyword>
<gene>
    <name evidence="1" type="ORF">DYBT9623_04873</name>
</gene>
<accession>A0ABM8UWX1</accession>
<protein>
    <recommendedName>
        <fullName evidence="3">Lipocalin-like domain-containing protein</fullName>
    </recommendedName>
</protein>
<proteinExistence type="predicted"/>
<evidence type="ECO:0000313" key="1">
    <source>
        <dbReference type="EMBL" id="CAG5073700.1"/>
    </source>
</evidence>
<name>A0ABM8UWX1_9BACT</name>
<sequence>MKKSYSLIWCIALVFTLITAGCKEKVKPVSERIAKAWTAESVKHGTVAAYSRGGSSNQFPGYSAFRLVLTNAAGAMTVSFTDFEGSTFNGTWALEGDSKLILSGLTPQPTGTGGTIEFTINSIDDAKLVLTRLKGSSKTGGSINEYTLTNP</sequence>
<organism evidence="1 2">
    <name type="scientific">Dyadobacter linearis</name>
    <dbReference type="NCBI Taxonomy" id="2823330"/>
    <lineage>
        <taxon>Bacteria</taxon>
        <taxon>Pseudomonadati</taxon>
        <taxon>Bacteroidota</taxon>
        <taxon>Cytophagia</taxon>
        <taxon>Cytophagales</taxon>
        <taxon>Spirosomataceae</taxon>
        <taxon>Dyadobacter</taxon>
    </lineage>
</organism>
<evidence type="ECO:0008006" key="3">
    <source>
        <dbReference type="Google" id="ProtNLM"/>
    </source>
</evidence>
<reference evidence="1 2" key="1">
    <citation type="submission" date="2021-04" db="EMBL/GenBank/DDBJ databases">
        <authorList>
            <person name="Rodrigo-Torres L."/>
            <person name="Arahal R. D."/>
            <person name="Lucena T."/>
        </authorList>
    </citation>
    <scope>NUCLEOTIDE SEQUENCE [LARGE SCALE GENOMIC DNA]</scope>
    <source>
        <strain evidence="1 2">CECT 9623</strain>
    </source>
</reference>